<keyword evidence="3" id="KW-1185">Reference proteome</keyword>
<proteinExistence type="predicted"/>
<accession>A0ABC9VU60</accession>
<dbReference type="PANTHER" id="PTHR33332">
    <property type="entry name" value="REVERSE TRANSCRIPTASE DOMAIN-CONTAINING PROTEIN"/>
    <property type="match status" value="1"/>
</dbReference>
<sequence length="152" mass="16434">MGWKDWANKNLMKFNKDKCKVLHLGKHNPGVQHRLGSTQLGSSSVERDLGVLVDSKLNMSEQCAAVAKKANRMLGCINKGITSRDKVIIPLYSVPVTPGILCSVLVPAMQKRCGQAGEGPEEGHQDDQRTGKPAIGGKAERTGFVQPSEKKA</sequence>
<evidence type="ECO:0000313" key="3">
    <source>
        <dbReference type="Proteomes" id="UP001623348"/>
    </source>
</evidence>
<feature type="compositionally biased region" description="Basic and acidic residues" evidence="1">
    <location>
        <begin position="121"/>
        <end position="130"/>
    </location>
</feature>
<protein>
    <submittedName>
        <fullName evidence="2">Mitochondrial enolase superfamily member 1</fullName>
    </submittedName>
</protein>
<comment type="caution">
    <text evidence="2">The sequence shown here is derived from an EMBL/GenBank/DDBJ whole genome shotgun (WGS) entry which is preliminary data.</text>
</comment>
<name>A0ABC9VU60_GRUJA</name>
<gene>
    <name evidence="2" type="ORF">GRJ2_000157300</name>
</gene>
<evidence type="ECO:0000256" key="1">
    <source>
        <dbReference type="SAM" id="MobiDB-lite"/>
    </source>
</evidence>
<dbReference type="AlphaFoldDB" id="A0ABC9VU60"/>
<organism evidence="2 3">
    <name type="scientific">Grus japonensis</name>
    <name type="common">Japanese crane</name>
    <name type="synonym">Red-crowned crane</name>
    <dbReference type="NCBI Taxonomy" id="30415"/>
    <lineage>
        <taxon>Eukaryota</taxon>
        <taxon>Metazoa</taxon>
        <taxon>Chordata</taxon>
        <taxon>Craniata</taxon>
        <taxon>Vertebrata</taxon>
        <taxon>Euteleostomi</taxon>
        <taxon>Archelosauria</taxon>
        <taxon>Archosauria</taxon>
        <taxon>Dinosauria</taxon>
        <taxon>Saurischia</taxon>
        <taxon>Theropoda</taxon>
        <taxon>Coelurosauria</taxon>
        <taxon>Aves</taxon>
        <taxon>Neognathae</taxon>
        <taxon>Neoaves</taxon>
        <taxon>Gruiformes</taxon>
        <taxon>Gruidae</taxon>
        <taxon>Grus</taxon>
    </lineage>
</organism>
<dbReference type="EMBL" id="BAAFJT010000001">
    <property type="protein sequence ID" value="GAB0176921.1"/>
    <property type="molecule type" value="Genomic_DNA"/>
</dbReference>
<feature type="region of interest" description="Disordered" evidence="1">
    <location>
        <begin position="114"/>
        <end position="152"/>
    </location>
</feature>
<evidence type="ECO:0000313" key="2">
    <source>
        <dbReference type="EMBL" id="GAB0176921.1"/>
    </source>
</evidence>
<dbReference type="PRINTS" id="PR01345">
    <property type="entry name" value="CERVTRCPTASE"/>
</dbReference>
<reference evidence="2 3" key="1">
    <citation type="submission" date="2024-06" db="EMBL/GenBank/DDBJ databases">
        <title>The draft genome of Grus japonensis, version 3.</title>
        <authorList>
            <person name="Nabeshima K."/>
            <person name="Suzuki S."/>
            <person name="Onuma M."/>
        </authorList>
    </citation>
    <scope>NUCLEOTIDE SEQUENCE [LARGE SCALE GENOMIC DNA]</scope>
    <source>
        <strain evidence="2 3">451A</strain>
    </source>
</reference>
<dbReference type="Proteomes" id="UP001623348">
    <property type="component" value="Unassembled WGS sequence"/>
</dbReference>